<feature type="non-terminal residue" evidence="1">
    <location>
        <position position="1"/>
    </location>
</feature>
<accession>A0A9J5ZHT3</accession>
<organism evidence="1 2">
    <name type="scientific">Solanum commersonii</name>
    <name type="common">Commerson's wild potato</name>
    <name type="synonym">Commerson's nightshade</name>
    <dbReference type="NCBI Taxonomy" id="4109"/>
    <lineage>
        <taxon>Eukaryota</taxon>
        <taxon>Viridiplantae</taxon>
        <taxon>Streptophyta</taxon>
        <taxon>Embryophyta</taxon>
        <taxon>Tracheophyta</taxon>
        <taxon>Spermatophyta</taxon>
        <taxon>Magnoliopsida</taxon>
        <taxon>eudicotyledons</taxon>
        <taxon>Gunneridae</taxon>
        <taxon>Pentapetalae</taxon>
        <taxon>asterids</taxon>
        <taxon>lamiids</taxon>
        <taxon>Solanales</taxon>
        <taxon>Solanaceae</taxon>
        <taxon>Solanoideae</taxon>
        <taxon>Solaneae</taxon>
        <taxon>Solanum</taxon>
    </lineage>
</organism>
<comment type="caution">
    <text evidence="1">The sequence shown here is derived from an EMBL/GenBank/DDBJ whole genome shotgun (WGS) entry which is preliminary data.</text>
</comment>
<protein>
    <submittedName>
        <fullName evidence="1">Uncharacterized protein</fullName>
    </submittedName>
</protein>
<evidence type="ECO:0000313" key="1">
    <source>
        <dbReference type="EMBL" id="KAG5611360.1"/>
    </source>
</evidence>
<evidence type="ECO:0000313" key="2">
    <source>
        <dbReference type="Proteomes" id="UP000824120"/>
    </source>
</evidence>
<dbReference type="EMBL" id="JACXVP010000004">
    <property type="protein sequence ID" value="KAG5611360.1"/>
    <property type="molecule type" value="Genomic_DNA"/>
</dbReference>
<dbReference type="OrthoDB" id="1298874at2759"/>
<sequence length="454" mass="52002">KSSMEDQIVRTIKDSIKVMKDTWSKDLAEIRSMLHELVGNLPTSKPSTLEFQRFCENHKLSLASSYLDEAALTWYQWLFQNKQLVDWEHFAAKVLIRFRKRHLKSQVGRLANLWQVPTVTKYPSPFEAISPDDQIEMSDEDDIDLDISEIQQFHGSPQRDMCERYVTTISLDSGSPKQQIEFVSFEDMYLLDFLSEHETKSLLLLGSIDTFCFIAYVNYMTQVWDPGRRWCMHFSILLSNLPGTVIVSLQFNYNYTHLKMNTRNKDWEKNSRGLFAFPSQCMNLKFDASLESRRMTHPTLSLASFVQSLRSLTDFPTSLAEDGSSPMMHNYWTCYFTIPLTDFFTDSLISSPYHEVEKFHREGIALVYPCVIARQTKKIYRGQIALEMILVFDPEGVSITTAALTNSGLRSIEEQPMEHEGPTTDVITGGVACVIHLGNLESAKGTGVDLSVLK</sequence>
<keyword evidence="2" id="KW-1185">Reference proteome</keyword>
<reference evidence="1 2" key="1">
    <citation type="submission" date="2020-09" db="EMBL/GenBank/DDBJ databases">
        <title>De no assembly of potato wild relative species, Solanum commersonii.</title>
        <authorList>
            <person name="Cho K."/>
        </authorList>
    </citation>
    <scope>NUCLEOTIDE SEQUENCE [LARGE SCALE GENOMIC DNA]</scope>
    <source>
        <strain evidence="1">LZ3.2</strain>
        <tissue evidence="1">Leaf</tissue>
    </source>
</reference>
<feature type="non-terminal residue" evidence="1">
    <location>
        <position position="454"/>
    </location>
</feature>
<gene>
    <name evidence="1" type="ORF">H5410_022641</name>
</gene>
<dbReference type="Proteomes" id="UP000824120">
    <property type="component" value="Chromosome 4"/>
</dbReference>
<name>A0A9J5ZHT3_SOLCO</name>
<proteinExistence type="predicted"/>
<dbReference type="AlphaFoldDB" id="A0A9J5ZHT3"/>